<evidence type="ECO:0000313" key="8">
    <source>
        <dbReference type="EMBL" id="AIS92127.1"/>
    </source>
</evidence>
<evidence type="ECO:0000256" key="2">
    <source>
        <dbReference type="ARBA" id="ARBA00013904"/>
    </source>
</evidence>
<dbReference type="GeneID" id="20712766"/>
<dbReference type="SUPFAM" id="SSF53756">
    <property type="entry name" value="UDP-Glycosyltransferase/glycogen phosphorylase"/>
    <property type="match status" value="1"/>
</dbReference>
<dbReference type="PROSITE" id="PS00375">
    <property type="entry name" value="UDPGT"/>
    <property type="match status" value="1"/>
</dbReference>
<dbReference type="EMBL" id="KJ406702">
    <property type="protein sequence ID" value="AIS92127.1"/>
    <property type="molecule type" value="Genomic_DNA"/>
</dbReference>
<comment type="similarity">
    <text evidence="1 6 7">Belongs to the UDP-glycosyltransferase family.</text>
</comment>
<proteinExistence type="inferred from homology"/>
<comment type="function">
    <text evidence="6">Catalyzes the transfer of glucose from UDP-glucose to ecdysteroids which are insect molting hormones.</text>
</comment>
<name>A0A097DAV6_9BBAC</name>
<dbReference type="InterPro" id="IPR002213">
    <property type="entry name" value="UDP_glucos_trans"/>
</dbReference>
<dbReference type="Gene3D" id="3.40.50.2000">
    <property type="entry name" value="Glycogen Phosphorylase B"/>
    <property type="match status" value="2"/>
</dbReference>
<dbReference type="PIRSF" id="PIRSF000476">
    <property type="entry name" value="Ecdystd_UDP_glucosyltfrase"/>
    <property type="match status" value="1"/>
</dbReference>
<dbReference type="EC" id="2.4.1.-" evidence="6"/>
<organism evidence="8 13">
    <name type="scientific">Erinnyis ello granulovirus</name>
    <dbReference type="NCBI Taxonomy" id="307444"/>
    <lineage>
        <taxon>Viruses</taxon>
        <taxon>Viruses incertae sedis</taxon>
        <taxon>Naldaviricetes</taxon>
        <taxon>Lefavirales</taxon>
        <taxon>Baculoviridae</taxon>
        <taxon>Betabaculovirus</taxon>
        <taxon>Betabaculovirus erellonis</taxon>
    </lineage>
</organism>
<evidence type="ECO:0000313" key="10">
    <source>
        <dbReference type="EMBL" id="ARX71598.1"/>
    </source>
</evidence>
<dbReference type="RefSeq" id="YP_009091968.1">
    <property type="nucleotide sequence ID" value="NC_025257.1"/>
</dbReference>
<keyword evidence="3 6" id="KW-0328">Glycosyltransferase</keyword>
<evidence type="ECO:0000256" key="3">
    <source>
        <dbReference type="ARBA" id="ARBA00022676"/>
    </source>
</evidence>
<dbReference type="InterPro" id="IPR035595">
    <property type="entry name" value="UDP_glycos_trans_CS"/>
</dbReference>
<dbReference type="InterPro" id="IPR050271">
    <property type="entry name" value="UDP-glycosyltransferase"/>
</dbReference>
<dbReference type="CDD" id="cd03784">
    <property type="entry name" value="GT1_Gtf-like"/>
    <property type="match status" value="1"/>
</dbReference>
<dbReference type="InterPro" id="IPR016224">
    <property type="entry name" value="Ecdysteroid_UDP-Glc_Trfase"/>
</dbReference>
<protein>
    <recommendedName>
        <fullName evidence="2 6">Ecdysteroid UDP-glucosyltransferase</fullName>
        <ecNumber evidence="6">2.4.1.-</ecNumber>
    </recommendedName>
</protein>
<dbReference type="FunFam" id="3.40.50.2000:FF:000021">
    <property type="entry name" value="UDP-glucuronosyltransferase"/>
    <property type="match status" value="1"/>
</dbReference>
<dbReference type="EMBL" id="KX859079">
    <property type="protein sequence ID" value="ARX71468.1"/>
    <property type="molecule type" value="Genomic_DNA"/>
</dbReference>
<reference evidence="8" key="2">
    <citation type="submission" date="2014-02" db="EMBL/GenBank/DDBJ databases">
        <authorList>
            <person name="Ardisson-Araujo D.M.P."/>
            <person name="Melo F.L."/>
            <person name="Andrade M.S."/>
            <person name="Sihler W."/>
            <person name="Bao S.N."/>
            <person name="Ribeiro B.M."/>
            <person name="Souza M.L."/>
        </authorList>
    </citation>
    <scope>NUCLEOTIDE SEQUENCE</scope>
    <source>
        <strain evidence="8">S86</strain>
    </source>
</reference>
<evidence type="ECO:0000256" key="5">
    <source>
        <dbReference type="ARBA" id="ARBA00022729"/>
    </source>
</evidence>
<evidence type="ECO:0000256" key="4">
    <source>
        <dbReference type="ARBA" id="ARBA00022679"/>
    </source>
</evidence>
<dbReference type="KEGG" id="vg:20712766"/>
<keyword evidence="4 6" id="KW-0808">Transferase</keyword>
<evidence type="ECO:0000256" key="6">
    <source>
        <dbReference type="PIRNR" id="PIRNR000476"/>
    </source>
</evidence>
<evidence type="ECO:0000313" key="13">
    <source>
        <dbReference type="Proteomes" id="UP000201628"/>
    </source>
</evidence>
<evidence type="ECO:0000313" key="12">
    <source>
        <dbReference type="EMBL" id="ARX71858.1"/>
    </source>
</evidence>
<evidence type="ECO:0000313" key="9">
    <source>
        <dbReference type="EMBL" id="ARX71468.1"/>
    </source>
</evidence>
<dbReference type="EMBL" id="KX859081">
    <property type="protein sequence ID" value="ARX71728.1"/>
    <property type="molecule type" value="Genomic_DNA"/>
</dbReference>
<dbReference type="PANTHER" id="PTHR48043:SF159">
    <property type="entry name" value="EG:EG0003.4 PROTEIN-RELATED"/>
    <property type="match status" value="1"/>
</dbReference>
<dbReference type="PANTHER" id="PTHR48043">
    <property type="entry name" value="EG:EG0003.4 PROTEIN-RELATED"/>
    <property type="match status" value="1"/>
</dbReference>
<reference evidence="9" key="3">
    <citation type="submission" date="2016-09" db="EMBL/GenBank/DDBJ databases">
        <title>Genome-wide Diversity of Wild Populations of Erinnyis ello granulovirus (ErelGV).</title>
        <authorList>
            <person name="Brito A.F."/>
            <person name="Melo F.L."/>
            <person name="Ardisson-Araujo D.M.P."/>
            <person name="Sihler W."/>
            <person name="Souza M.L."/>
            <person name="Ribeiro B.M."/>
        </authorList>
    </citation>
    <scope>NUCLEOTIDE SEQUENCE</scope>
    <source>
        <strain evidence="12">ErelGV-00</strain>
        <strain evidence="9">ErelGV-94</strain>
        <strain evidence="10">ErelGV-98</strain>
        <strain evidence="11">ErelGV-99</strain>
    </source>
</reference>
<evidence type="ECO:0000256" key="7">
    <source>
        <dbReference type="RuleBase" id="RU003718"/>
    </source>
</evidence>
<sequence length="466" mass="53325">MYWYCVTVFVVIMSPIQAANILCVFPTPAVSHQMVFAAYVDKLAASGHNVTVVTPVSRGVQHIIEIECRTCADVFDELVNKSVTIKEGGMVADESTVTVENYTPLVDMIAQQFTNENVTTLLSNKNNYYDLVVVEAYMGLNLVYGHFYDAPIIMFSSGYATNDNLHTMNRFVKYDHNVYPNMWRSSFSSDAKLITSIEERLDREWTKLEYVQDDRLKKVFGEDTPSIATLKKSVKMLFINVPHIFDNNRPVGENVQYLGGVHLKTPRPVYDRLLNHFLNQHDIVVYVSFGSTSNPNNMVNELLDRFVRVFRRIPYGVVWKIDTNHTLNLPRNVITRRWLPQRDILHHRNVRLFISQCGVQSVDEAIDSVVPVICIPLSGDQFNHANRVGQFGVGVTLDLLTLQEHTLMDTVKSMVKNNTYIDNMYRLNRYIYDTHVLLTPLNKAVTYTNKLLVSKYVFDFGAPLTT</sequence>
<accession>A0A097DAV6</accession>
<keyword evidence="5" id="KW-0732">Signal</keyword>
<gene>
    <name evidence="8" type="primary">egt</name>
    <name evidence="9" type="synonym">EGT</name>
    <name evidence="9" type="ORF">EREL_129</name>
</gene>
<dbReference type="EMBL" id="KX859080">
    <property type="protein sequence ID" value="ARX71598.1"/>
    <property type="molecule type" value="Genomic_DNA"/>
</dbReference>
<dbReference type="Proteomes" id="UP000201628">
    <property type="component" value="Segment"/>
</dbReference>
<dbReference type="OrthoDB" id="5462at10239"/>
<dbReference type="Pfam" id="PF00201">
    <property type="entry name" value="UDPGT"/>
    <property type="match status" value="1"/>
</dbReference>
<reference evidence="8 13" key="1">
    <citation type="journal article" date="2014" name="BMC Genomics">
        <title>Genome sequence of Erinnyis ello granulovirus (ErelGV), a natural cassava hornworm pesticide and the first sequenced sphingid-infecting betabaculovirus.</title>
        <authorList>
            <person name="Ardisson-Araujo D.M."/>
            <person name="de Melo F.L."/>
            <person name="Andrade M.D."/>
            <person name="Sihler W."/>
            <person name="Bao S.N."/>
            <person name="Ribeiro B.M."/>
            <person name="de Souza M.L."/>
        </authorList>
    </citation>
    <scope>NUCLEOTIDE SEQUENCE [LARGE SCALE GENOMIC DNA]</scope>
    <source>
        <strain evidence="8">S86</strain>
    </source>
</reference>
<keyword evidence="13" id="KW-1185">Reference proteome</keyword>
<evidence type="ECO:0000256" key="1">
    <source>
        <dbReference type="ARBA" id="ARBA00009995"/>
    </source>
</evidence>
<dbReference type="EMBL" id="KX859082">
    <property type="protein sequence ID" value="ARX71858.1"/>
    <property type="molecule type" value="Genomic_DNA"/>
</dbReference>
<evidence type="ECO:0000313" key="11">
    <source>
        <dbReference type="EMBL" id="ARX71728.1"/>
    </source>
</evidence>
<dbReference type="GO" id="GO:0008194">
    <property type="term" value="F:UDP-glycosyltransferase activity"/>
    <property type="evidence" value="ECO:0007669"/>
    <property type="project" value="InterPro"/>
</dbReference>